<name>A0A8K0II96_COCNU</name>
<comment type="caution">
    <text evidence="1">The sequence shown here is derived from an EMBL/GenBank/DDBJ whole genome shotgun (WGS) entry which is preliminary data.</text>
</comment>
<reference evidence="1" key="1">
    <citation type="journal article" date="2017" name="Gigascience">
        <title>The genome draft of coconut (Cocos nucifera).</title>
        <authorList>
            <person name="Xiao Y."/>
            <person name="Xu P."/>
            <person name="Fan H."/>
            <person name="Baudouin L."/>
            <person name="Xia W."/>
            <person name="Bocs S."/>
            <person name="Xu J."/>
            <person name="Li Q."/>
            <person name="Guo A."/>
            <person name="Zhou L."/>
            <person name="Li J."/>
            <person name="Wu Y."/>
            <person name="Ma Z."/>
            <person name="Armero A."/>
            <person name="Issali A.E."/>
            <person name="Liu N."/>
            <person name="Peng M."/>
            <person name="Yang Y."/>
        </authorList>
    </citation>
    <scope>NUCLEOTIDE SEQUENCE</scope>
    <source>
        <tissue evidence="1">Spear leaf of Hainan Tall coconut</tissue>
    </source>
</reference>
<gene>
    <name evidence="1" type="ORF">COCNU_08G010650</name>
</gene>
<dbReference type="AlphaFoldDB" id="A0A8K0II96"/>
<evidence type="ECO:0000313" key="2">
    <source>
        <dbReference type="Proteomes" id="UP000797356"/>
    </source>
</evidence>
<reference evidence="1" key="2">
    <citation type="submission" date="2019-07" db="EMBL/GenBank/DDBJ databases">
        <authorList>
            <person name="Yang Y."/>
            <person name="Bocs S."/>
            <person name="Baudouin L."/>
        </authorList>
    </citation>
    <scope>NUCLEOTIDE SEQUENCE</scope>
    <source>
        <tissue evidence="1">Spear leaf of Hainan Tall coconut</tissue>
    </source>
</reference>
<protein>
    <submittedName>
        <fullName evidence="1">Uncharacterized protein</fullName>
    </submittedName>
</protein>
<organism evidence="1 2">
    <name type="scientific">Cocos nucifera</name>
    <name type="common">Coconut palm</name>
    <dbReference type="NCBI Taxonomy" id="13894"/>
    <lineage>
        <taxon>Eukaryota</taxon>
        <taxon>Viridiplantae</taxon>
        <taxon>Streptophyta</taxon>
        <taxon>Embryophyta</taxon>
        <taxon>Tracheophyta</taxon>
        <taxon>Spermatophyta</taxon>
        <taxon>Magnoliopsida</taxon>
        <taxon>Liliopsida</taxon>
        <taxon>Arecaceae</taxon>
        <taxon>Arecoideae</taxon>
        <taxon>Cocoseae</taxon>
        <taxon>Attaleinae</taxon>
        <taxon>Cocos</taxon>
    </lineage>
</organism>
<dbReference type="Proteomes" id="UP000797356">
    <property type="component" value="Chromosome 8"/>
</dbReference>
<evidence type="ECO:0000313" key="1">
    <source>
        <dbReference type="EMBL" id="KAG1359619.1"/>
    </source>
</evidence>
<dbReference type="EMBL" id="CM017879">
    <property type="protein sequence ID" value="KAG1359619.1"/>
    <property type="molecule type" value="Genomic_DNA"/>
</dbReference>
<proteinExistence type="predicted"/>
<accession>A0A8K0II96</accession>
<sequence>MENDENSRFWEDVWIGSSPLAYLFADPYGRLVKKNSSVASRWSKRHQMWRLKFFGPWTRLEALLQILDIGCDGLEAHF</sequence>
<keyword evidence="2" id="KW-1185">Reference proteome</keyword>